<proteinExistence type="inferred from homology"/>
<comment type="caution">
    <text evidence="6">The sequence shown here is derived from an EMBL/GenBank/DDBJ whole genome shotgun (WGS) entry which is preliminary data.</text>
</comment>
<dbReference type="InterPro" id="IPR001534">
    <property type="entry name" value="Transthyretin-like"/>
</dbReference>
<sequence>MMARQLASTQFIIADSWYLRHCCATHVRTAEIIALLGDDRHFRPQQYIAPAVVVILPIFTMIQLLLLALLPVCISVREQSIAVKGRLLCGDQPAANVRVKLWEEDTGQLALPFTFDHRWEAEDFLEAGVVFWVVPTQGKHQFVAELTFEMLFVIKCLRIYEN</sequence>
<organism evidence="6 7">
    <name type="scientific">Ancylostoma ceylanicum</name>
    <dbReference type="NCBI Taxonomy" id="53326"/>
    <lineage>
        <taxon>Eukaryota</taxon>
        <taxon>Metazoa</taxon>
        <taxon>Ecdysozoa</taxon>
        <taxon>Nematoda</taxon>
        <taxon>Chromadorea</taxon>
        <taxon>Rhabditida</taxon>
        <taxon>Rhabditina</taxon>
        <taxon>Rhabditomorpha</taxon>
        <taxon>Strongyloidea</taxon>
        <taxon>Ancylostomatidae</taxon>
        <taxon>Ancylostomatinae</taxon>
        <taxon>Ancylostoma</taxon>
    </lineage>
</organism>
<accession>A0A016VHK8</accession>
<keyword evidence="7" id="KW-1185">Reference proteome</keyword>
<evidence type="ECO:0000256" key="3">
    <source>
        <dbReference type="ARBA" id="ARBA00022525"/>
    </source>
</evidence>
<keyword evidence="5" id="KW-0812">Transmembrane</keyword>
<evidence type="ECO:0008006" key="8">
    <source>
        <dbReference type="Google" id="ProtNLM"/>
    </source>
</evidence>
<dbReference type="Proteomes" id="UP000024635">
    <property type="component" value="Unassembled WGS sequence"/>
</dbReference>
<name>A0A016VHK8_9BILA</name>
<evidence type="ECO:0000313" key="7">
    <source>
        <dbReference type="Proteomes" id="UP000024635"/>
    </source>
</evidence>
<keyword evidence="5" id="KW-1133">Transmembrane helix</keyword>
<evidence type="ECO:0000256" key="5">
    <source>
        <dbReference type="SAM" id="Phobius"/>
    </source>
</evidence>
<keyword evidence="3" id="KW-0964">Secreted</keyword>
<comment type="subcellular location">
    <subcellularLocation>
        <location evidence="1">Secreted</location>
    </subcellularLocation>
</comment>
<gene>
    <name evidence="6" type="primary">Acey_s0010.g968</name>
    <name evidence="6" type="ORF">Y032_0010g968</name>
</gene>
<evidence type="ECO:0000256" key="4">
    <source>
        <dbReference type="ARBA" id="ARBA00022729"/>
    </source>
</evidence>
<reference evidence="7" key="1">
    <citation type="journal article" date="2015" name="Nat. Genet.">
        <title>The genome and transcriptome of the zoonotic hookworm Ancylostoma ceylanicum identify infection-specific gene families.</title>
        <authorList>
            <person name="Schwarz E.M."/>
            <person name="Hu Y."/>
            <person name="Antoshechkin I."/>
            <person name="Miller M.M."/>
            <person name="Sternberg P.W."/>
            <person name="Aroian R.V."/>
        </authorList>
    </citation>
    <scope>NUCLEOTIDE SEQUENCE</scope>
    <source>
        <strain evidence="7">HY135</strain>
    </source>
</reference>
<evidence type="ECO:0000256" key="2">
    <source>
        <dbReference type="ARBA" id="ARBA00010112"/>
    </source>
</evidence>
<dbReference type="AlphaFoldDB" id="A0A016VHK8"/>
<dbReference type="GO" id="GO:0005576">
    <property type="term" value="C:extracellular region"/>
    <property type="evidence" value="ECO:0007669"/>
    <property type="project" value="UniProtKB-SubCell"/>
</dbReference>
<evidence type="ECO:0000256" key="1">
    <source>
        <dbReference type="ARBA" id="ARBA00004613"/>
    </source>
</evidence>
<dbReference type="PANTHER" id="PTHR21700:SF118">
    <property type="entry name" value="TRANSTHYRETIN-LIKE FAMILY PROTEIN"/>
    <property type="match status" value="1"/>
</dbReference>
<dbReference type="PANTHER" id="PTHR21700">
    <property type="entry name" value="TRANSTHYRETIN-LIKE FAMILY PROTEIN-RELATED"/>
    <property type="match status" value="1"/>
</dbReference>
<keyword evidence="4" id="KW-0732">Signal</keyword>
<dbReference type="InterPro" id="IPR038479">
    <property type="entry name" value="Transthyretin-like_sf"/>
</dbReference>
<dbReference type="GO" id="GO:0009986">
    <property type="term" value="C:cell surface"/>
    <property type="evidence" value="ECO:0007669"/>
    <property type="project" value="InterPro"/>
</dbReference>
<dbReference type="EMBL" id="JARK01001346">
    <property type="protein sequence ID" value="EYC26791.1"/>
    <property type="molecule type" value="Genomic_DNA"/>
</dbReference>
<feature type="transmembrane region" description="Helical" evidence="5">
    <location>
        <begin position="47"/>
        <end position="70"/>
    </location>
</feature>
<keyword evidence="5" id="KW-0472">Membrane</keyword>
<dbReference type="Pfam" id="PF01060">
    <property type="entry name" value="TTR-52"/>
    <property type="match status" value="1"/>
</dbReference>
<dbReference type="OrthoDB" id="5865764at2759"/>
<comment type="similarity">
    <text evidence="2">Belongs to the nematode transthyretin-like family.</text>
</comment>
<evidence type="ECO:0000313" key="6">
    <source>
        <dbReference type="EMBL" id="EYC26791.1"/>
    </source>
</evidence>
<dbReference type="Gene3D" id="2.60.40.3330">
    <property type="match status" value="1"/>
</dbReference>
<protein>
    <recommendedName>
        <fullName evidence="8">Transthyretin-like family protein</fullName>
    </recommendedName>
</protein>